<dbReference type="EMBL" id="BAABHA010000001">
    <property type="protein sequence ID" value="GAA4372272.1"/>
    <property type="molecule type" value="Genomic_DNA"/>
</dbReference>
<evidence type="ECO:0000313" key="1">
    <source>
        <dbReference type="EMBL" id="GAA4372272.1"/>
    </source>
</evidence>
<reference evidence="2" key="1">
    <citation type="journal article" date="2019" name="Int. J. Syst. Evol. Microbiol.">
        <title>The Global Catalogue of Microorganisms (GCM) 10K type strain sequencing project: providing services to taxonomists for standard genome sequencing and annotation.</title>
        <authorList>
            <consortium name="The Broad Institute Genomics Platform"/>
            <consortium name="The Broad Institute Genome Sequencing Center for Infectious Disease"/>
            <person name="Wu L."/>
            <person name="Ma J."/>
        </authorList>
    </citation>
    <scope>NUCLEOTIDE SEQUENCE [LARGE SCALE GENOMIC DNA]</scope>
    <source>
        <strain evidence="2">JCM 17924</strain>
    </source>
</reference>
<comment type="caution">
    <text evidence="1">The sequence shown here is derived from an EMBL/GenBank/DDBJ whole genome shotgun (WGS) entry which is preliminary data.</text>
</comment>
<evidence type="ECO:0008006" key="3">
    <source>
        <dbReference type="Google" id="ProtNLM"/>
    </source>
</evidence>
<sequence length="236" mass="26334">MQPHATLIRAKGEGEALAQIQATGRVEVKAAYSPLNHLLVMAAATGRPSLPTRKDRQQDNYRTLQYEFGVGTYLPLNPNWNIQLAAGTGQAYVERTVSEFGIILAFSNAYEARYRRNFGQLGVAYQKGWAGMGFGYQLTQAVFSQLSAQDRSGNQTRYELPLENQLRHELYGFIRYGLDGPVAQSHWQLQTSVAYSFCEPGRSTPEPYSDIAYRAQFNRGSGLLIGLGVVYALRPR</sequence>
<evidence type="ECO:0000313" key="2">
    <source>
        <dbReference type="Proteomes" id="UP001500454"/>
    </source>
</evidence>
<protein>
    <recommendedName>
        <fullName evidence="3">DUF3575 domain-containing protein</fullName>
    </recommendedName>
</protein>
<accession>A0ABP8IU03</accession>
<name>A0ABP8IU03_9BACT</name>
<dbReference type="Proteomes" id="UP001500454">
    <property type="component" value="Unassembled WGS sequence"/>
</dbReference>
<keyword evidence="2" id="KW-1185">Reference proteome</keyword>
<organism evidence="1 2">
    <name type="scientific">Hymenobacter koreensis</name>
    <dbReference type="NCBI Taxonomy" id="1084523"/>
    <lineage>
        <taxon>Bacteria</taxon>
        <taxon>Pseudomonadati</taxon>
        <taxon>Bacteroidota</taxon>
        <taxon>Cytophagia</taxon>
        <taxon>Cytophagales</taxon>
        <taxon>Hymenobacteraceae</taxon>
        <taxon>Hymenobacter</taxon>
    </lineage>
</organism>
<gene>
    <name evidence="1" type="ORF">GCM10023186_01570</name>
</gene>
<proteinExistence type="predicted"/>